<gene>
    <name evidence="2" type="ORF">ORQ98_18830</name>
</gene>
<dbReference type="Gene3D" id="3.40.1410.10">
    <property type="entry name" value="Chorismate lyase-like"/>
    <property type="match status" value="1"/>
</dbReference>
<sequence length="63" mass="7056">MLIEHIYLNMDLLPDIQTEDISQSLTHLLRRKYAFKSTALKSDAAQALGISAGLPGLFIERIN</sequence>
<keyword evidence="3" id="KW-1185">Reference proteome</keyword>
<dbReference type="RefSeq" id="WP_274690344.1">
    <property type="nucleotide sequence ID" value="NZ_JAPMOU010000027.1"/>
</dbReference>
<protein>
    <submittedName>
        <fullName evidence="2">UTRA domain-containing protein</fullName>
    </submittedName>
</protein>
<dbReference type="InterPro" id="IPR011663">
    <property type="entry name" value="UTRA"/>
</dbReference>
<dbReference type="EMBL" id="JAPMOU010000027">
    <property type="protein sequence ID" value="MDE1464013.1"/>
    <property type="molecule type" value="Genomic_DNA"/>
</dbReference>
<organism evidence="2 3">
    <name type="scientific">Spartinivicinus poritis</name>
    <dbReference type="NCBI Taxonomy" id="2994640"/>
    <lineage>
        <taxon>Bacteria</taxon>
        <taxon>Pseudomonadati</taxon>
        <taxon>Pseudomonadota</taxon>
        <taxon>Gammaproteobacteria</taxon>
        <taxon>Oceanospirillales</taxon>
        <taxon>Zooshikellaceae</taxon>
        <taxon>Spartinivicinus</taxon>
    </lineage>
</organism>
<comment type="caution">
    <text evidence="2">The sequence shown here is derived from an EMBL/GenBank/DDBJ whole genome shotgun (WGS) entry which is preliminary data.</text>
</comment>
<dbReference type="Pfam" id="PF07702">
    <property type="entry name" value="UTRA"/>
    <property type="match status" value="1"/>
</dbReference>
<evidence type="ECO:0000259" key="1">
    <source>
        <dbReference type="Pfam" id="PF07702"/>
    </source>
</evidence>
<reference evidence="2 3" key="1">
    <citation type="submission" date="2022-11" db="EMBL/GenBank/DDBJ databases">
        <title>Spartinivicinus poritis sp. nov., isolated from scleractinian coral Porites lutea.</title>
        <authorList>
            <person name="Zhang G."/>
            <person name="Cai L."/>
            <person name="Wei Q."/>
        </authorList>
    </citation>
    <scope>NUCLEOTIDE SEQUENCE [LARGE SCALE GENOMIC DNA]</scope>
    <source>
        <strain evidence="2 3">A2-2</strain>
    </source>
</reference>
<feature type="domain" description="UbiC transcription regulator-associated" evidence="1">
    <location>
        <begin position="1"/>
        <end position="63"/>
    </location>
</feature>
<dbReference type="Proteomes" id="UP001528823">
    <property type="component" value="Unassembled WGS sequence"/>
</dbReference>
<name>A0ABT5UCB0_9GAMM</name>
<evidence type="ECO:0000313" key="3">
    <source>
        <dbReference type="Proteomes" id="UP001528823"/>
    </source>
</evidence>
<dbReference type="SUPFAM" id="SSF64288">
    <property type="entry name" value="Chorismate lyase-like"/>
    <property type="match status" value="1"/>
</dbReference>
<proteinExistence type="predicted"/>
<evidence type="ECO:0000313" key="2">
    <source>
        <dbReference type="EMBL" id="MDE1464013.1"/>
    </source>
</evidence>
<dbReference type="InterPro" id="IPR028978">
    <property type="entry name" value="Chorismate_lyase_/UTRA_dom_sf"/>
</dbReference>
<accession>A0ABT5UCB0</accession>